<evidence type="ECO:0000313" key="2">
    <source>
        <dbReference type="EMBL" id="WVZ50021.1"/>
    </source>
</evidence>
<name>A0AAQ3PI46_PASNO</name>
<dbReference type="Pfam" id="PF00646">
    <property type="entry name" value="F-box"/>
    <property type="match status" value="1"/>
</dbReference>
<dbReference type="InterPro" id="IPR001810">
    <property type="entry name" value="F-box_dom"/>
</dbReference>
<dbReference type="InterPro" id="IPR053197">
    <property type="entry name" value="F-box_SCFL_complex_component"/>
</dbReference>
<dbReference type="Proteomes" id="UP001341281">
    <property type="component" value="Chromosome 01"/>
</dbReference>
<sequence length="267" mass="30178">METPGGGDDDRLSHLPDSLLEDVLSRLTSLQAVRTSVLSRRWRHLWRAVPCVDIDQREFLTSEAIDVFAAEDRRLASEQQFRLMLQEWDALEDLADVLLPPQQEQQGHAAPPPLNAVRLRFAAGDFRAAYRWVRRALLRRPAAFHLRCDNDGPFSYNDDRYPVFPVLALTRRLRTMHLSGLNLVQDFADDVADECPVLEDLHLHDCETLAASPPARSGGCSWIVADLDLVSGGWSSSRPASWSSVSMAVATWSRTQRLRCQPSPWRP</sequence>
<protein>
    <recommendedName>
        <fullName evidence="1">F-box domain-containing protein</fullName>
    </recommendedName>
</protein>
<dbReference type="SMART" id="SM00256">
    <property type="entry name" value="FBOX"/>
    <property type="match status" value="1"/>
</dbReference>
<evidence type="ECO:0000259" key="1">
    <source>
        <dbReference type="PROSITE" id="PS50181"/>
    </source>
</evidence>
<reference evidence="2 3" key="1">
    <citation type="submission" date="2024-02" db="EMBL/GenBank/DDBJ databases">
        <title>High-quality chromosome-scale genome assembly of Pensacola bahiagrass (Paspalum notatum Flugge var. saurae).</title>
        <authorList>
            <person name="Vega J.M."/>
            <person name="Podio M."/>
            <person name="Orjuela J."/>
            <person name="Siena L.A."/>
            <person name="Pessino S.C."/>
            <person name="Combes M.C."/>
            <person name="Mariac C."/>
            <person name="Albertini E."/>
            <person name="Pupilli F."/>
            <person name="Ortiz J.P.A."/>
            <person name="Leblanc O."/>
        </authorList>
    </citation>
    <scope>NUCLEOTIDE SEQUENCE [LARGE SCALE GENOMIC DNA]</scope>
    <source>
        <strain evidence="2">R1</strain>
        <tissue evidence="2">Leaf</tissue>
    </source>
</reference>
<keyword evidence="3" id="KW-1185">Reference proteome</keyword>
<dbReference type="InterPro" id="IPR053781">
    <property type="entry name" value="F-box_AtFBL13-like"/>
</dbReference>
<dbReference type="PANTHER" id="PTHR34223">
    <property type="entry name" value="OS11G0201299 PROTEIN"/>
    <property type="match status" value="1"/>
</dbReference>
<evidence type="ECO:0000313" key="3">
    <source>
        <dbReference type="Proteomes" id="UP001341281"/>
    </source>
</evidence>
<dbReference type="PANTHER" id="PTHR34223:SF99">
    <property type="entry name" value="OS04G0440200 PROTEIN"/>
    <property type="match status" value="1"/>
</dbReference>
<organism evidence="2 3">
    <name type="scientific">Paspalum notatum var. saurae</name>
    <dbReference type="NCBI Taxonomy" id="547442"/>
    <lineage>
        <taxon>Eukaryota</taxon>
        <taxon>Viridiplantae</taxon>
        <taxon>Streptophyta</taxon>
        <taxon>Embryophyta</taxon>
        <taxon>Tracheophyta</taxon>
        <taxon>Spermatophyta</taxon>
        <taxon>Magnoliopsida</taxon>
        <taxon>Liliopsida</taxon>
        <taxon>Poales</taxon>
        <taxon>Poaceae</taxon>
        <taxon>PACMAD clade</taxon>
        <taxon>Panicoideae</taxon>
        <taxon>Andropogonodae</taxon>
        <taxon>Paspaleae</taxon>
        <taxon>Paspalinae</taxon>
        <taxon>Paspalum</taxon>
    </lineage>
</organism>
<dbReference type="PROSITE" id="PS50181">
    <property type="entry name" value="FBOX"/>
    <property type="match status" value="1"/>
</dbReference>
<proteinExistence type="predicted"/>
<gene>
    <name evidence="2" type="ORF">U9M48_001320</name>
</gene>
<dbReference type="CDD" id="cd22160">
    <property type="entry name" value="F-box_AtFBL13-like"/>
    <property type="match status" value="1"/>
</dbReference>
<dbReference type="SUPFAM" id="SSF81383">
    <property type="entry name" value="F-box domain"/>
    <property type="match status" value="1"/>
</dbReference>
<dbReference type="EMBL" id="CP144745">
    <property type="protein sequence ID" value="WVZ50021.1"/>
    <property type="molecule type" value="Genomic_DNA"/>
</dbReference>
<dbReference type="InterPro" id="IPR036047">
    <property type="entry name" value="F-box-like_dom_sf"/>
</dbReference>
<dbReference type="AlphaFoldDB" id="A0AAQ3PI46"/>
<feature type="domain" description="F-box" evidence="1">
    <location>
        <begin position="9"/>
        <end position="45"/>
    </location>
</feature>
<accession>A0AAQ3PI46</accession>